<feature type="active site" description="Proton acceptor" evidence="2">
    <location>
        <position position="672"/>
    </location>
</feature>
<name>A0A2V5HFP2_ASPV1</name>
<sequence>MRPNVSTEWLDVGASQEGVFVRDYGRLEQVTLDLAQRNQQTPLLTLFLGGHTKETALQYLFPSNNIRRTRAKSAIGLRYDLLSANNPEPILIADGEPGKAPVNLDQDANSRKATDYPITWGPATASAALGFLYARLVLLFTDIVCIFADDFPTLSSVADFLVSCIEAGSASSLPKTVRPRIVVLVAGDPSDPASTASEAKDFYRKLNTPGAERLRSCFASVNLASFDPRLPADQLNQIKATRLDNWGLFSAAHLCAYFQAAVRHTAVSIEQTFDFVQATREHNPVPRGLDRRISHYLDVGLRDGCSLQVLLASLISALLMDHYVPGMASLKPRTVFRKLYRLAIIGGLSKHNRGTTKQTKEDLIMMAEFEFKSQYHCLKTSGLSAVESRRKYLMDRSDTLGRIQSNKVCLFCLLFGTPAPNLEYQFTISFCPLCFSQSPLTINILPPTMNPSILAIDGGGVRGGIPLEFLLLIQEHLGPKCGVADVIDLTVGPSAGGLISMGLIAMDWPVSTCSEVFDRLAQRIFRERRQPALNRALQLVLGRGSFLEIIPKWVSWIMRDSCYDAAIFDATLQEVFGRTRRAFQPLGQGSPLHSYSKSKFAAIATSIGKDTKSFVFGNFNPVEWSAKEDDYILYRSAQMHEEPLLWEVARATTAAPFYFSVANVQDIGSFQDGGLQDNFAADIARRLSRRLWPSKTGISKLISLGTGAEEIPRGQTPRFRNIFRDGFLRRGYDAFMSHLEGRPRWLKLRDELDASARSDYMRLDVSLKNLPSTLDSAEMISDYRNLVISQPGSARSARDVATALLVARFYFTLDRTPDRIPGSTFSWCHGVIKCKGNASEIIEAIQHLYPDDLEFATDKGHLTSFGLEGICKACGRYSQPVSILIHHPDQVINIYLRINKHRKWSISGFPNKISWHIEVQHLQSGFGRPDHGYPSILPCADCSNETRVSWRKKHSLSQSGEAEQRNKKPRL</sequence>
<dbReference type="GO" id="GO:0047499">
    <property type="term" value="F:calcium-independent phospholipase A2 activity"/>
    <property type="evidence" value="ECO:0007669"/>
    <property type="project" value="TreeGrafter"/>
</dbReference>
<dbReference type="InterPro" id="IPR016035">
    <property type="entry name" value="Acyl_Trfase/lysoPLipase"/>
</dbReference>
<dbReference type="Proteomes" id="UP000249829">
    <property type="component" value="Unassembled WGS sequence"/>
</dbReference>
<keyword evidence="2" id="KW-0378">Hydrolase</keyword>
<dbReference type="EMBL" id="KZ825107">
    <property type="protein sequence ID" value="PYI23219.1"/>
    <property type="molecule type" value="Genomic_DNA"/>
</dbReference>
<evidence type="ECO:0000313" key="5">
    <source>
        <dbReference type="Proteomes" id="UP000249829"/>
    </source>
</evidence>
<evidence type="ECO:0000313" key="4">
    <source>
        <dbReference type="EMBL" id="PYI23219.1"/>
    </source>
</evidence>
<dbReference type="CDD" id="cd07199">
    <property type="entry name" value="Pat17_PNPLA8_PNPLA9_like"/>
    <property type="match status" value="1"/>
</dbReference>
<dbReference type="PANTHER" id="PTHR24185">
    <property type="entry name" value="CALCIUM-INDEPENDENT PHOSPHOLIPASE A2-GAMMA"/>
    <property type="match status" value="1"/>
</dbReference>
<keyword evidence="5" id="KW-1185">Reference proteome</keyword>
<dbReference type="InterPro" id="IPR002641">
    <property type="entry name" value="PNPLA_dom"/>
</dbReference>
<evidence type="ECO:0000259" key="3">
    <source>
        <dbReference type="PROSITE" id="PS51635"/>
    </source>
</evidence>
<feature type="short sequence motif" description="DGA/G" evidence="2">
    <location>
        <begin position="672"/>
        <end position="674"/>
    </location>
</feature>
<keyword evidence="2" id="KW-0442">Lipid degradation</keyword>
<dbReference type="GO" id="GO:0019369">
    <property type="term" value="P:arachidonate metabolic process"/>
    <property type="evidence" value="ECO:0007669"/>
    <property type="project" value="TreeGrafter"/>
</dbReference>
<organism evidence="4 5">
    <name type="scientific">Aspergillus violaceofuscus (strain CBS 115571)</name>
    <dbReference type="NCBI Taxonomy" id="1450538"/>
    <lineage>
        <taxon>Eukaryota</taxon>
        <taxon>Fungi</taxon>
        <taxon>Dikarya</taxon>
        <taxon>Ascomycota</taxon>
        <taxon>Pezizomycotina</taxon>
        <taxon>Eurotiomycetes</taxon>
        <taxon>Eurotiomycetidae</taxon>
        <taxon>Eurotiales</taxon>
        <taxon>Aspergillaceae</taxon>
        <taxon>Aspergillus</taxon>
    </lineage>
</organism>
<evidence type="ECO:0000256" key="2">
    <source>
        <dbReference type="PROSITE-ProRule" id="PRU01161"/>
    </source>
</evidence>
<dbReference type="SUPFAM" id="SSF52151">
    <property type="entry name" value="FabD/lysophospholipase-like"/>
    <property type="match status" value="1"/>
</dbReference>
<dbReference type="Pfam" id="PF01734">
    <property type="entry name" value="Patatin"/>
    <property type="match status" value="1"/>
</dbReference>
<feature type="short sequence motif" description="GXSXG" evidence="2">
    <location>
        <begin position="492"/>
        <end position="496"/>
    </location>
</feature>
<dbReference type="AlphaFoldDB" id="A0A2V5HFP2"/>
<feature type="active site" description="Nucleophile" evidence="2">
    <location>
        <position position="494"/>
    </location>
</feature>
<dbReference type="GO" id="GO:0046486">
    <property type="term" value="P:glycerolipid metabolic process"/>
    <property type="evidence" value="ECO:0007669"/>
    <property type="project" value="UniProtKB-ARBA"/>
</dbReference>
<dbReference type="OMA" id="NYPPRAH"/>
<reference evidence="4 5" key="1">
    <citation type="submission" date="2018-02" db="EMBL/GenBank/DDBJ databases">
        <title>The genomes of Aspergillus section Nigri reveals drivers in fungal speciation.</title>
        <authorList>
            <consortium name="DOE Joint Genome Institute"/>
            <person name="Vesth T.C."/>
            <person name="Nybo J."/>
            <person name="Theobald S."/>
            <person name="Brandl J."/>
            <person name="Frisvad J.C."/>
            <person name="Nielsen K.F."/>
            <person name="Lyhne E.K."/>
            <person name="Kogle M.E."/>
            <person name="Kuo A."/>
            <person name="Riley R."/>
            <person name="Clum A."/>
            <person name="Nolan M."/>
            <person name="Lipzen A."/>
            <person name="Salamov A."/>
            <person name="Henrissat B."/>
            <person name="Wiebenga A."/>
            <person name="De vries R.P."/>
            <person name="Grigoriev I.V."/>
            <person name="Mortensen U.H."/>
            <person name="Andersen M.R."/>
            <person name="Baker S.E."/>
        </authorList>
    </citation>
    <scope>NUCLEOTIDE SEQUENCE [LARGE SCALE GENOMIC DNA]</scope>
    <source>
        <strain evidence="4 5">CBS 115571</strain>
    </source>
</reference>
<dbReference type="PANTHER" id="PTHR24185:SF8">
    <property type="entry name" value="PNPLA DOMAIN-CONTAINING PROTEIN"/>
    <property type="match status" value="1"/>
</dbReference>
<feature type="domain" description="PNPLA" evidence="3">
    <location>
        <begin position="454"/>
        <end position="685"/>
    </location>
</feature>
<proteinExistence type="predicted"/>
<accession>A0A2V5HFP2</accession>
<dbReference type="GO" id="GO:0016020">
    <property type="term" value="C:membrane"/>
    <property type="evidence" value="ECO:0007669"/>
    <property type="project" value="TreeGrafter"/>
</dbReference>
<dbReference type="PROSITE" id="PS51635">
    <property type="entry name" value="PNPLA"/>
    <property type="match status" value="1"/>
</dbReference>
<feature type="short sequence motif" description="GXGXXG" evidence="2">
    <location>
        <begin position="458"/>
        <end position="463"/>
    </location>
</feature>
<gene>
    <name evidence="4" type="ORF">BO99DRAFT_419565</name>
</gene>
<evidence type="ECO:0000256" key="1">
    <source>
        <dbReference type="ARBA" id="ARBA00023098"/>
    </source>
</evidence>
<dbReference type="GO" id="GO:0016042">
    <property type="term" value="P:lipid catabolic process"/>
    <property type="evidence" value="ECO:0007669"/>
    <property type="project" value="UniProtKB-UniRule"/>
</dbReference>
<keyword evidence="1 2" id="KW-0443">Lipid metabolism</keyword>
<dbReference type="Gene3D" id="3.40.1090.10">
    <property type="entry name" value="Cytosolic phospholipase A2 catalytic domain"/>
    <property type="match status" value="1"/>
</dbReference>
<dbReference type="STRING" id="1450538.A0A2V5HFP2"/>
<protein>
    <submittedName>
        <fullName evidence="4">Patatin-like phospholipase</fullName>
    </submittedName>
</protein>